<evidence type="ECO:0000256" key="3">
    <source>
        <dbReference type="ARBA" id="ARBA00022898"/>
    </source>
</evidence>
<dbReference type="PANTHER" id="PTHR42690">
    <property type="entry name" value="THREONINE SYNTHASE FAMILY MEMBER"/>
    <property type="match status" value="1"/>
</dbReference>
<evidence type="ECO:0000259" key="6">
    <source>
        <dbReference type="Pfam" id="PF14821"/>
    </source>
</evidence>
<dbReference type="Gene3D" id="3.90.1380.10">
    <property type="entry name" value="Threonine synthase, N-terminal domain"/>
    <property type="match status" value="1"/>
</dbReference>
<dbReference type="InterPro" id="IPR004450">
    <property type="entry name" value="Thr_synthase-like"/>
</dbReference>
<dbReference type="SUPFAM" id="SSF53686">
    <property type="entry name" value="Tryptophan synthase beta subunit-like PLP-dependent enzymes"/>
    <property type="match status" value="1"/>
</dbReference>
<dbReference type="Proteomes" id="UP001165065">
    <property type="component" value="Unassembled WGS sequence"/>
</dbReference>
<comment type="caution">
    <text evidence="7">The sequence shown here is derived from an EMBL/GenBank/DDBJ whole genome shotgun (WGS) entry which is preliminary data.</text>
</comment>
<dbReference type="InterPro" id="IPR036052">
    <property type="entry name" value="TrpB-like_PALP_sf"/>
</dbReference>
<dbReference type="GO" id="GO:0004795">
    <property type="term" value="F:threonine synthase activity"/>
    <property type="evidence" value="ECO:0007669"/>
    <property type="project" value="TreeGrafter"/>
</dbReference>
<feature type="domain" description="Threonine synthase N-terminal" evidence="6">
    <location>
        <begin position="13"/>
        <end position="92"/>
    </location>
</feature>
<dbReference type="InterPro" id="IPR037158">
    <property type="entry name" value="Thr_synth_N_sf"/>
</dbReference>
<evidence type="ECO:0000256" key="1">
    <source>
        <dbReference type="ARBA" id="ARBA00001933"/>
    </source>
</evidence>
<sequence length="526" mass="58259">MPVDRSELNVESYCSTRSSARHFTFEYAITSGYAPDGGIYVPAGPLPLFTVSRLKEMMKMDFDQLAFAILRRFLPLKEIDDSQLKSVIDRAYSKFTTENRVEVVAPSSSPVSIAELFHGPTYCFKDLGLSMLCNLISHFTPPGVEKKRTLVVSTTGDTGPAALASVDRAANPNLNILAFFPSGGQISAFQRLQMTSLSGSPNIEVVEFCGGGDDMDKPIKVMQKDEDWMKEAGLCGVNSYNIGRPLAQMTHYFWSVFRTLESRYGKDCLDPSKTIEENGKFVNVVIPTGAMGNIVACYMSKHCGLPVGRITAGVNANDITHRAFQSGDFSKSAKMEKTLSDAINIQIPYNMERLLFYATGGDHDKIKGWYDEMDQSDSLQLDPDFVATLQTEFSSHRVEDNEMCAMIRSFKANHDYLVDPHTAVALVAAERQGYFDPVSNSLPTVVMSTASPCKFQHSITVAAGEGEWEAYYASKFPPAGKQLLERAKAGGIAEPVVWEASKEGFDRTQIEWEQSARRLIKEKFLL</sequence>
<organism evidence="7 8">
    <name type="scientific">Triparma columacea</name>
    <dbReference type="NCBI Taxonomy" id="722753"/>
    <lineage>
        <taxon>Eukaryota</taxon>
        <taxon>Sar</taxon>
        <taxon>Stramenopiles</taxon>
        <taxon>Ochrophyta</taxon>
        <taxon>Bolidophyceae</taxon>
        <taxon>Parmales</taxon>
        <taxon>Triparmaceae</taxon>
        <taxon>Triparma</taxon>
    </lineage>
</organism>
<dbReference type="InterPro" id="IPR051166">
    <property type="entry name" value="Threonine_Synthase"/>
</dbReference>
<keyword evidence="3 5" id="KW-0663">Pyridoxal phosphate</keyword>
<dbReference type="GO" id="GO:0009088">
    <property type="term" value="P:threonine biosynthetic process"/>
    <property type="evidence" value="ECO:0007669"/>
    <property type="project" value="TreeGrafter"/>
</dbReference>
<reference evidence="8" key="1">
    <citation type="journal article" date="2023" name="Commun. Biol.">
        <title>Genome analysis of Parmales, the sister group of diatoms, reveals the evolutionary specialization of diatoms from phago-mixotrophs to photoautotrophs.</title>
        <authorList>
            <person name="Ban H."/>
            <person name="Sato S."/>
            <person name="Yoshikawa S."/>
            <person name="Yamada K."/>
            <person name="Nakamura Y."/>
            <person name="Ichinomiya M."/>
            <person name="Sato N."/>
            <person name="Blanc-Mathieu R."/>
            <person name="Endo H."/>
            <person name="Kuwata A."/>
            <person name="Ogata H."/>
        </authorList>
    </citation>
    <scope>NUCLEOTIDE SEQUENCE [LARGE SCALE GENOMIC DNA]</scope>
</reference>
<evidence type="ECO:0000313" key="7">
    <source>
        <dbReference type="EMBL" id="GMI33189.1"/>
    </source>
</evidence>
<accession>A0A9W7G5H8</accession>
<name>A0A9W7G5H8_9STRA</name>
<evidence type="ECO:0000256" key="2">
    <source>
        <dbReference type="ARBA" id="ARBA00005517"/>
    </source>
</evidence>
<dbReference type="OrthoDB" id="5203861at2759"/>
<comment type="cofactor">
    <cofactor evidence="1 5">
        <name>pyridoxal 5'-phosphate</name>
        <dbReference type="ChEBI" id="CHEBI:597326"/>
    </cofactor>
</comment>
<dbReference type="Gene3D" id="3.40.50.1100">
    <property type="match status" value="2"/>
</dbReference>
<proteinExistence type="inferred from homology"/>
<evidence type="ECO:0000256" key="4">
    <source>
        <dbReference type="ARBA" id="ARBA00023239"/>
    </source>
</evidence>
<dbReference type="AlphaFoldDB" id="A0A9W7G5H8"/>
<feature type="modified residue" description="N6-(pyridoxal phosphate)lysine" evidence="5">
    <location>
        <position position="125"/>
    </location>
</feature>
<dbReference type="Pfam" id="PF24857">
    <property type="entry name" value="THR4_C"/>
    <property type="match status" value="1"/>
</dbReference>
<gene>
    <name evidence="7" type="ORF">TrCOL_g6021</name>
</gene>
<dbReference type="InterPro" id="IPR029144">
    <property type="entry name" value="Thr_synth_N"/>
</dbReference>
<evidence type="ECO:0000256" key="5">
    <source>
        <dbReference type="PIRSR" id="PIRSR604450-51"/>
    </source>
</evidence>
<keyword evidence="4" id="KW-0456">Lyase</keyword>
<comment type="similarity">
    <text evidence="2">Belongs to the threonine synthase family.</text>
</comment>
<dbReference type="NCBIfam" id="TIGR00260">
    <property type="entry name" value="thrC"/>
    <property type="match status" value="1"/>
</dbReference>
<dbReference type="PANTHER" id="PTHR42690:SF1">
    <property type="entry name" value="THREONINE SYNTHASE-LIKE 2"/>
    <property type="match status" value="1"/>
</dbReference>
<dbReference type="EMBL" id="BRYA01000812">
    <property type="protein sequence ID" value="GMI33189.1"/>
    <property type="molecule type" value="Genomic_DNA"/>
</dbReference>
<keyword evidence="8" id="KW-1185">Reference proteome</keyword>
<protein>
    <recommendedName>
        <fullName evidence="6">Threonine synthase N-terminal domain-containing protein</fullName>
    </recommendedName>
</protein>
<dbReference type="Pfam" id="PF14821">
    <property type="entry name" value="Thr_synth_N"/>
    <property type="match status" value="1"/>
</dbReference>
<evidence type="ECO:0000313" key="8">
    <source>
        <dbReference type="Proteomes" id="UP001165065"/>
    </source>
</evidence>